<sequence length="497" mass="55819">MSNVLRQLTASSAFLILHENLEKWLTLYDKNTCDENIATGCEIIELNARLQGQLFRLLSICASEGEGYDGLGGIKSRLLPLLGSGFLATGITAPMNTFSAEEKLSDSKTCKPLREKSLEASDPVVTQQEPSFVDSETECAKMEKNRRKHPKKDTTQDKHFQDLQSRLKSLEQENERLQNKLMQADQGARRSAQSTGKSGTRASDSLDAYPGERISGNTHGSLNGISPLSTHDPIQRSRQQLVVMRFNELFSGGRIEAMNLLRRYSNDHDMNQSIIFNAIMESFNVARAHFRGYRNRLRTKMASTTNPPSSETLDELVQSHINVHGSFAANLPAMTQEVLLAMEQQGSRLQRTSEALGFEIISDFIHEACKLAWECSVLAHPIDVYRPAFVNEVIDDSKYRRSHDSSYSAVLVHHHIWPCLVQDGSVIAKGEVCTRRGRPSYSTRHVSPETIKRSTSMRPHCNTRSSSPRKNSASQRIEVQPKVTRPDRRTIIGITRH</sequence>
<dbReference type="GO" id="GO:0005741">
    <property type="term" value="C:mitochondrial outer membrane"/>
    <property type="evidence" value="ECO:0007669"/>
    <property type="project" value="UniProtKB-SubCell"/>
</dbReference>
<evidence type="ECO:0000256" key="5">
    <source>
        <dbReference type="ARBA" id="ARBA00019863"/>
    </source>
</evidence>
<feature type="compositionally biased region" description="Polar residues" evidence="13">
    <location>
        <begin position="191"/>
        <end position="203"/>
    </location>
</feature>
<dbReference type="InParanoid" id="A0A3R7FDD4"/>
<evidence type="ECO:0000256" key="11">
    <source>
        <dbReference type="ARBA" id="ARBA00023136"/>
    </source>
</evidence>
<evidence type="ECO:0000256" key="6">
    <source>
        <dbReference type="ARBA" id="ARBA00022490"/>
    </source>
</evidence>
<evidence type="ECO:0000256" key="8">
    <source>
        <dbReference type="ARBA" id="ARBA00023054"/>
    </source>
</evidence>
<dbReference type="PANTHER" id="PTHR21771:SF0">
    <property type="entry name" value="MITOCHONDRIA-EATING PROTEIN"/>
    <property type="match status" value="1"/>
</dbReference>
<keyword evidence="7" id="KW-1000">Mitochondrion outer membrane</keyword>
<evidence type="ECO:0000313" key="16">
    <source>
        <dbReference type="Proteomes" id="UP000286415"/>
    </source>
</evidence>
<comment type="subcellular location">
    <subcellularLocation>
        <location evidence="3">Cytoplasm</location>
    </subcellularLocation>
    <subcellularLocation>
        <location evidence="2">Mitochondrion matrix</location>
    </subcellularLocation>
    <subcellularLocation>
        <location evidence="1">Mitochondrion outer membrane</location>
    </subcellularLocation>
</comment>
<evidence type="ECO:0000313" key="15">
    <source>
        <dbReference type="EMBL" id="KAG5446041.1"/>
    </source>
</evidence>
<dbReference type="EMBL" id="NIRI02000056">
    <property type="protein sequence ID" value="KAG5446041.1"/>
    <property type="molecule type" value="Genomic_DNA"/>
</dbReference>
<evidence type="ECO:0000256" key="9">
    <source>
        <dbReference type="ARBA" id="ARBA00023121"/>
    </source>
</evidence>
<dbReference type="InterPro" id="IPR031981">
    <property type="entry name" value="MIEAP_C"/>
</dbReference>
<evidence type="ECO:0000256" key="12">
    <source>
        <dbReference type="ARBA" id="ARBA00032687"/>
    </source>
</evidence>
<dbReference type="GO" id="GO:0035694">
    <property type="term" value="P:mitochondrial protein catabolic process"/>
    <property type="evidence" value="ECO:0007669"/>
    <property type="project" value="InterPro"/>
</dbReference>
<dbReference type="OrthoDB" id="5966837at2759"/>
<proteinExistence type="inferred from homology"/>
<evidence type="ECO:0000256" key="2">
    <source>
        <dbReference type="ARBA" id="ARBA00004305"/>
    </source>
</evidence>
<dbReference type="GO" id="GO:0008289">
    <property type="term" value="F:lipid binding"/>
    <property type="evidence" value="ECO:0007669"/>
    <property type="project" value="UniProtKB-KW"/>
</dbReference>
<evidence type="ECO:0000256" key="7">
    <source>
        <dbReference type="ARBA" id="ARBA00022787"/>
    </source>
</evidence>
<keyword evidence="16" id="KW-1185">Reference proteome</keyword>
<gene>
    <name evidence="15" type="ORF">CSKR_103885</name>
</gene>
<comment type="similarity">
    <text evidence="4">Belongs to the MIEAP family.</text>
</comment>
<keyword evidence="11" id="KW-0472">Membrane</keyword>
<name>A0A3R7FDD4_CLOSI</name>
<reference evidence="15 16" key="1">
    <citation type="journal article" date="2018" name="Biotechnol. Adv.">
        <title>Improved genomic resources and new bioinformatic workflow for the carcinogenic parasite Clonorchis sinensis: Biotechnological implications.</title>
        <authorList>
            <person name="Wang D."/>
            <person name="Korhonen P.K."/>
            <person name="Gasser R.B."/>
            <person name="Young N.D."/>
        </authorList>
    </citation>
    <scope>NUCLEOTIDE SEQUENCE [LARGE SCALE GENOMIC DNA]</scope>
    <source>
        <strain evidence="15">Cs-k2</strain>
    </source>
</reference>
<dbReference type="Proteomes" id="UP000286415">
    <property type="component" value="Unassembled WGS sequence"/>
</dbReference>
<evidence type="ECO:0000256" key="1">
    <source>
        <dbReference type="ARBA" id="ARBA00004294"/>
    </source>
</evidence>
<organism evidence="15 16">
    <name type="scientific">Clonorchis sinensis</name>
    <name type="common">Chinese liver fluke</name>
    <dbReference type="NCBI Taxonomy" id="79923"/>
    <lineage>
        <taxon>Eukaryota</taxon>
        <taxon>Metazoa</taxon>
        <taxon>Spiralia</taxon>
        <taxon>Lophotrochozoa</taxon>
        <taxon>Platyhelminthes</taxon>
        <taxon>Trematoda</taxon>
        <taxon>Digenea</taxon>
        <taxon>Opisthorchiida</taxon>
        <taxon>Opisthorchiata</taxon>
        <taxon>Opisthorchiidae</taxon>
        <taxon>Clonorchis</taxon>
    </lineage>
</organism>
<keyword evidence="6" id="KW-0963">Cytoplasm</keyword>
<dbReference type="InterPro" id="IPR026169">
    <property type="entry name" value="MIEAP"/>
</dbReference>
<dbReference type="AlphaFoldDB" id="A0A3R7FDD4"/>
<dbReference type="Pfam" id="PF16026">
    <property type="entry name" value="MIEAP"/>
    <property type="match status" value="1"/>
</dbReference>
<dbReference type="GO" id="GO:0005759">
    <property type="term" value="C:mitochondrial matrix"/>
    <property type="evidence" value="ECO:0007669"/>
    <property type="project" value="UniProtKB-SubCell"/>
</dbReference>
<dbReference type="GO" id="GO:0035695">
    <property type="term" value="P:mitophagy by internal vacuole formation"/>
    <property type="evidence" value="ECO:0007669"/>
    <property type="project" value="TreeGrafter"/>
</dbReference>
<reference evidence="15 16" key="2">
    <citation type="journal article" date="2021" name="Genomics">
        <title>High-quality reference genome for Clonorchis sinensis.</title>
        <authorList>
            <person name="Young N.D."/>
            <person name="Stroehlein A.J."/>
            <person name="Kinkar L."/>
            <person name="Wang T."/>
            <person name="Sohn W.M."/>
            <person name="Chang B.C.H."/>
            <person name="Kaur P."/>
            <person name="Weisz D."/>
            <person name="Dudchenko O."/>
            <person name="Aiden E.L."/>
            <person name="Korhonen P.K."/>
            <person name="Gasser R.B."/>
        </authorList>
    </citation>
    <scope>NUCLEOTIDE SEQUENCE [LARGE SCALE GENOMIC DNA]</scope>
    <source>
        <strain evidence="15">Cs-k2</strain>
    </source>
</reference>
<feature type="region of interest" description="Disordered" evidence="13">
    <location>
        <begin position="181"/>
        <end position="231"/>
    </location>
</feature>
<evidence type="ECO:0000256" key="4">
    <source>
        <dbReference type="ARBA" id="ARBA00008233"/>
    </source>
</evidence>
<feature type="region of interest" description="Disordered" evidence="13">
    <location>
        <begin position="115"/>
        <end position="159"/>
    </location>
</feature>
<comment type="caution">
    <text evidence="15">The sequence shown here is derived from an EMBL/GenBank/DDBJ whole genome shotgun (WGS) entry which is preliminary data.</text>
</comment>
<protein>
    <recommendedName>
        <fullName evidence="5">Mitochondria-eating protein</fullName>
    </recommendedName>
    <alternativeName>
        <fullName evidence="12">Spermatogenesis-associated protein 18</fullName>
    </alternativeName>
</protein>
<evidence type="ECO:0000256" key="10">
    <source>
        <dbReference type="ARBA" id="ARBA00023128"/>
    </source>
</evidence>
<keyword evidence="8" id="KW-0175">Coiled coil</keyword>
<evidence type="ECO:0000256" key="13">
    <source>
        <dbReference type="SAM" id="MobiDB-lite"/>
    </source>
</evidence>
<feature type="domain" description="Mitochondria-eating protein C-terminal" evidence="14">
    <location>
        <begin position="238"/>
        <end position="434"/>
    </location>
</feature>
<keyword evidence="10" id="KW-0496">Mitochondrion</keyword>
<dbReference type="STRING" id="79923.A0A3R7FDD4"/>
<feature type="compositionally biased region" description="Polar residues" evidence="13">
    <location>
        <begin position="453"/>
        <end position="477"/>
    </location>
</feature>
<feature type="compositionally biased region" description="Polar residues" evidence="13">
    <location>
        <begin position="215"/>
        <end position="229"/>
    </location>
</feature>
<dbReference type="PANTHER" id="PTHR21771">
    <property type="entry name" value="MITOCHONDRIA-EATING PROTEIN-RELATED"/>
    <property type="match status" value="1"/>
</dbReference>
<accession>A0A3R7FDD4</accession>
<evidence type="ECO:0000259" key="14">
    <source>
        <dbReference type="Pfam" id="PF16026"/>
    </source>
</evidence>
<keyword evidence="9" id="KW-0446">Lipid-binding</keyword>
<evidence type="ECO:0000256" key="3">
    <source>
        <dbReference type="ARBA" id="ARBA00004496"/>
    </source>
</evidence>
<feature type="region of interest" description="Disordered" evidence="13">
    <location>
        <begin position="438"/>
        <end position="497"/>
    </location>
</feature>